<dbReference type="EMBL" id="CP023525">
    <property type="protein sequence ID" value="ATF95095.1"/>
    <property type="molecule type" value="Genomic_DNA"/>
</dbReference>
<dbReference type="Gene3D" id="2.160.10.10">
    <property type="entry name" value="Hexapeptide repeat proteins"/>
    <property type="match status" value="1"/>
</dbReference>
<dbReference type="SUPFAM" id="SSF51161">
    <property type="entry name" value="Trimeric LpxA-like enzymes"/>
    <property type="match status" value="1"/>
</dbReference>
<comment type="similarity">
    <text evidence="1">Belongs to the transferase hexapeptide repeat family.</text>
</comment>
<evidence type="ECO:0000256" key="1">
    <source>
        <dbReference type="ARBA" id="ARBA00007274"/>
    </source>
</evidence>
<dbReference type="RefSeq" id="WP_061277276.1">
    <property type="nucleotide sequence ID" value="NZ_CP023525.1"/>
</dbReference>
<sequence>MKIIKSGIRDVIAADDVTVVEPVNLYECTLHSGVFVGPFVEIQRHCVIGSGTRIQSHSFLCENVTTGKNCFIGHGVTFANDLFRSGKPDPNPESWIAITLGDNVTIGSGSTILTAHICSGAVIGAGSVVTKDILVAGVYVGSPARLVRGF</sequence>
<keyword evidence="2" id="KW-0808">Transferase</keyword>
<gene>
    <name evidence="2" type="ORF">CO704_02250</name>
</gene>
<dbReference type="PANTHER" id="PTHR43300">
    <property type="entry name" value="ACETYLTRANSFERASE"/>
    <property type="match status" value="1"/>
</dbReference>
<dbReference type="InterPro" id="IPR001451">
    <property type="entry name" value="Hexapep"/>
</dbReference>
<dbReference type="Proteomes" id="UP000217979">
    <property type="component" value="Chromosome"/>
</dbReference>
<name>A0A291E4S8_9ENTR</name>
<evidence type="ECO:0000313" key="3">
    <source>
        <dbReference type="Proteomes" id="UP000217979"/>
    </source>
</evidence>
<organism evidence="2 3">
    <name type="scientific">Cedecea neteri</name>
    <dbReference type="NCBI Taxonomy" id="158822"/>
    <lineage>
        <taxon>Bacteria</taxon>
        <taxon>Pseudomonadati</taxon>
        <taxon>Pseudomonadota</taxon>
        <taxon>Gammaproteobacteria</taxon>
        <taxon>Enterobacterales</taxon>
        <taxon>Enterobacteriaceae</taxon>
        <taxon>Cedecea</taxon>
    </lineage>
</organism>
<dbReference type="InterPro" id="IPR050179">
    <property type="entry name" value="Trans_hexapeptide_repeat"/>
</dbReference>
<dbReference type="GO" id="GO:0016740">
    <property type="term" value="F:transferase activity"/>
    <property type="evidence" value="ECO:0007669"/>
    <property type="project" value="UniProtKB-KW"/>
</dbReference>
<reference evidence="2 3" key="1">
    <citation type="submission" date="2017-09" db="EMBL/GenBank/DDBJ databases">
        <title>FDA dAtabase for Regulatory Grade micrObial Sequences (FDA-ARGOS): Supporting development and validation of Infectious Disease Dx tests.</title>
        <authorList>
            <person name="Minogue T."/>
            <person name="Wolcott M."/>
            <person name="Wasieloski L."/>
            <person name="Aguilar W."/>
            <person name="Moore D."/>
            <person name="Tallon L."/>
            <person name="Sadzewicz L."/>
            <person name="Ott S."/>
            <person name="Zhao X."/>
            <person name="Nagaraj S."/>
            <person name="Vavikolanu K."/>
            <person name="Aluvathingal J."/>
            <person name="Nadendla S."/>
            <person name="Sichtig H."/>
        </authorList>
    </citation>
    <scope>NUCLEOTIDE SEQUENCE [LARGE SCALE GENOMIC DNA]</scope>
    <source>
        <strain evidence="2 3">FDAARGOS_392</strain>
    </source>
</reference>
<dbReference type="InterPro" id="IPR011004">
    <property type="entry name" value="Trimer_LpxA-like_sf"/>
</dbReference>
<dbReference type="Pfam" id="PF00132">
    <property type="entry name" value="Hexapep"/>
    <property type="match status" value="1"/>
</dbReference>
<dbReference type="Pfam" id="PF14602">
    <property type="entry name" value="Hexapep_2"/>
    <property type="match status" value="1"/>
</dbReference>
<accession>A0A291E4S8</accession>
<evidence type="ECO:0000313" key="2">
    <source>
        <dbReference type="EMBL" id="ATF95095.1"/>
    </source>
</evidence>
<protein>
    <submittedName>
        <fullName evidence="2">N-acetyltransferase</fullName>
    </submittedName>
</protein>
<dbReference type="CDD" id="cd03358">
    <property type="entry name" value="LbH_WxcM_N_like"/>
    <property type="match status" value="1"/>
</dbReference>
<dbReference type="PANTHER" id="PTHR43300:SF11">
    <property type="entry name" value="ACETYLTRANSFERASE RV3034C-RELATED"/>
    <property type="match status" value="1"/>
</dbReference>
<dbReference type="AlphaFoldDB" id="A0A291E4S8"/>
<proteinExistence type="inferred from homology"/>